<keyword evidence="16 18" id="KW-0472">Membrane</keyword>
<dbReference type="PRINTS" id="PR00942">
    <property type="entry name" value="CUATPASEI"/>
</dbReference>
<protein>
    <recommendedName>
        <fullName evidence="3">P-type Cu(+) transporter</fullName>
        <ecNumber evidence="3">7.2.2.8</ecNumber>
    </recommendedName>
    <alternativeName>
        <fullName evidence="17">Cu(2+)-ATPase</fullName>
    </alternativeName>
</protein>
<dbReference type="Pfam" id="PF00403">
    <property type="entry name" value="HMA"/>
    <property type="match status" value="2"/>
</dbReference>
<gene>
    <name evidence="20" type="ORF">CYBJADRAFT_129249</name>
</gene>
<dbReference type="FunFam" id="2.70.150.10:FF:000002">
    <property type="entry name" value="Copper-transporting ATPase 1, putative"/>
    <property type="match status" value="1"/>
</dbReference>
<dbReference type="PANTHER" id="PTHR43520:SF8">
    <property type="entry name" value="P-TYPE CU(+) TRANSPORTER"/>
    <property type="match status" value="1"/>
</dbReference>
<keyword evidence="15" id="KW-0406">Ion transport</keyword>
<dbReference type="Gene3D" id="3.40.50.1000">
    <property type="entry name" value="HAD superfamily/HAD-like"/>
    <property type="match status" value="1"/>
</dbReference>
<dbReference type="InterPro" id="IPR036412">
    <property type="entry name" value="HAD-like_sf"/>
</dbReference>
<evidence type="ECO:0000256" key="5">
    <source>
        <dbReference type="ARBA" id="ARBA00022692"/>
    </source>
</evidence>
<dbReference type="RefSeq" id="XP_020069697.1">
    <property type="nucleotide sequence ID" value="XM_020212835.1"/>
</dbReference>
<dbReference type="EC" id="7.2.2.8" evidence="3"/>
<dbReference type="InterPro" id="IPR023299">
    <property type="entry name" value="ATPase_P-typ_cyto_dom_N"/>
</dbReference>
<keyword evidence="4" id="KW-0813">Transport</keyword>
<keyword evidence="14" id="KW-0186">Copper</keyword>
<dbReference type="SFLD" id="SFLDS00003">
    <property type="entry name" value="Haloacid_Dehalogenase"/>
    <property type="match status" value="1"/>
</dbReference>
<dbReference type="Pfam" id="PF00702">
    <property type="entry name" value="Hydrolase"/>
    <property type="match status" value="1"/>
</dbReference>
<dbReference type="InterPro" id="IPR018303">
    <property type="entry name" value="ATPase_P-typ_P_site"/>
</dbReference>
<dbReference type="FunFam" id="3.30.70.100:FF:000005">
    <property type="entry name" value="Copper-exporting P-type ATPase A"/>
    <property type="match status" value="1"/>
</dbReference>
<evidence type="ECO:0000313" key="21">
    <source>
        <dbReference type="Proteomes" id="UP000094389"/>
    </source>
</evidence>
<dbReference type="PRINTS" id="PR00119">
    <property type="entry name" value="CATATPASE"/>
</dbReference>
<dbReference type="AlphaFoldDB" id="A0A1E4RZJ1"/>
<feature type="transmembrane region" description="Helical" evidence="18">
    <location>
        <begin position="836"/>
        <end position="856"/>
    </location>
</feature>
<dbReference type="SFLD" id="SFLDG00002">
    <property type="entry name" value="C1.7:_P-type_atpase_like"/>
    <property type="match status" value="1"/>
</dbReference>
<feature type="transmembrane region" description="Helical" evidence="18">
    <location>
        <begin position="176"/>
        <end position="194"/>
    </location>
</feature>
<feature type="transmembrane region" description="Helical" evidence="18">
    <location>
        <begin position="808"/>
        <end position="830"/>
    </location>
</feature>
<keyword evidence="9" id="KW-0187">Copper transport</keyword>
<dbReference type="GO" id="GO:0055070">
    <property type="term" value="P:copper ion homeostasis"/>
    <property type="evidence" value="ECO:0007669"/>
    <property type="project" value="TreeGrafter"/>
</dbReference>
<dbReference type="SFLD" id="SFLDF00027">
    <property type="entry name" value="p-type_atpase"/>
    <property type="match status" value="1"/>
</dbReference>
<evidence type="ECO:0000256" key="7">
    <source>
        <dbReference type="ARBA" id="ARBA00022737"/>
    </source>
</evidence>
<keyword evidence="5 18" id="KW-0812">Transmembrane</keyword>
<evidence type="ECO:0000256" key="11">
    <source>
        <dbReference type="ARBA" id="ARBA00022842"/>
    </source>
</evidence>
<evidence type="ECO:0000256" key="17">
    <source>
        <dbReference type="ARBA" id="ARBA00080126"/>
    </source>
</evidence>
<dbReference type="GO" id="GO:0016020">
    <property type="term" value="C:membrane"/>
    <property type="evidence" value="ECO:0007669"/>
    <property type="project" value="UniProtKB-SubCell"/>
</dbReference>
<dbReference type="FunFam" id="3.30.70.100:FF:000001">
    <property type="entry name" value="ATPase copper transporting beta"/>
    <property type="match status" value="1"/>
</dbReference>
<sequence length="916" mass="99195">MITTLSVEGMTCGACSSAITNELLSLDGVEDASVSLITEEAVVHHDDSIKPEELRENIESCGFDARVISAIEDAMKPRLLTKLKISGMTCSNCSSSITNALQQLEGVVKAEVSLMTEEANVEHESNVSAEKLKEEIEDCGFDAEIGISAIPQNILNVTSQIENLNKLKEIAFWKRNFIKTALVGFPIFIIYHILEPFGVNVSLELFHGLYLESVIQLIACTYIQFTVGVFFWRNAVNSFKHGSGTMDTLVCISTNISYYFSIFTMILGVINNETESSPHTLFETAVLLMNFVSLGKWLESRAKSETSSALSRLISLTSTDCVIVENPEKFDAETGVAGKTISIPTNYLQINDIVDVKPGEKIPADGYILFGSSEVDESLLTGESVPVPKDVNDNVIGGSINGVGHIYVKVSTTSENSQLAKIIKLVKSAQMSRAPIQSYADYVASIFVPTILILSVVTFITWFILCDVLTNKPTIFNDVNGQLYICMKIAISVIVVACPCALGLAAPTAIMVGTGVGASNGILLKGGDVIEIANDIDVVLFDKTGTLTLGKMTVRQINLLGELDRNLVLRLIGALESKSEHPIGHAITANSMSALNVDSFEEEVQNFEVKVGQGLKANVSVNGVEYDVQVGNLKLFPKDILASDPIFSSLEINSDATLAHVMINNKYEGYLELQDVIKEDSASVVTYLKKKGFEVAMVTGDLQKAANKIAQQAGIPLRNVFAEISPAGKERLVRDFKDKGYKVAFVGDGINDSPALASADLGIAIASGSDIAIEAADIVVLNNHTKLAGVASALSLSVRTLKKIKWNFFWSSVYNLTMVPLAMGVLIPWGVQVSPLVAGLSMALSSVSVVISSLFLKRWKAPDISKYGLTDDDEVFDVESGARKANRKPSLIDRLRGLSRKNRAQSDVELNEHLMQ</sequence>
<comment type="similarity">
    <text evidence="2 18">Belongs to the cation transport ATPase (P-type) (TC 3.A.3) family. Type IB subfamily.</text>
</comment>
<feature type="transmembrane region" description="Helical" evidence="18">
    <location>
        <begin position="442"/>
        <end position="465"/>
    </location>
</feature>
<proteinExistence type="inferred from homology"/>
<evidence type="ECO:0000256" key="18">
    <source>
        <dbReference type="RuleBase" id="RU362081"/>
    </source>
</evidence>
<evidence type="ECO:0000256" key="12">
    <source>
        <dbReference type="ARBA" id="ARBA00022967"/>
    </source>
</evidence>
<dbReference type="EMBL" id="KV453934">
    <property type="protein sequence ID" value="ODV72658.1"/>
    <property type="molecule type" value="Genomic_DNA"/>
</dbReference>
<dbReference type="PANTHER" id="PTHR43520">
    <property type="entry name" value="ATP7, ISOFORM B"/>
    <property type="match status" value="1"/>
</dbReference>
<dbReference type="GO" id="GO:0005524">
    <property type="term" value="F:ATP binding"/>
    <property type="evidence" value="ECO:0007669"/>
    <property type="project" value="UniProtKB-UniRule"/>
</dbReference>
<dbReference type="PROSITE" id="PS50846">
    <property type="entry name" value="HMA_2"/>
    <property type="match status" value="2"/>
</dbReference>
<evidence type="ECO:0000256" key="16">
    <source>
        <dbReference type="ARBA" id="ARBA00023136"/>
    </source>
</evidence>
<dbReference type="GO" id="GO:0140581">
    <property type="term" value="F:P-type monovalent copper transporter activity"/>
    <property type="evidence" value="ECO:0007669"/>
    <property type="project" value="UniProtKB-EC"/>
</dbReference>
<accession>A0A1E4RZJ1</accession>
<keyword evidence="6 18" id="KW-0479">Metal-binding</keyword>
<dbReference type="CDD" id="cd02094">
    <property type="entry name" value="P-type_ATPase_Cu-like"/>
    <property type="match status" value="1"/>
</dbReference>
<keyword evidence="13 18" id="KW-1133">Transmembrane helix</keyword>
<evidence type="ECO:0000256" key="8">
    <source>
        <dbReference type="ARBA" id="ARBA00022741"/>
    </source>
</evidence>
<dbReference type="GO" id="GO:0005507">
    <property type="term" value="F:copper ion binding"/>
    <property type="evidence" value="ECO:0007669"/>
    <property type="project" value="InterPro"/>
</dbReference>
<evidence type="ECO:0000256" key="9">
    <source>
        <dbReference type="ARBA" id="ARBA00022796"/>
    </source>
</evidence>
<keyword evidence="21" id="KW-1185">Reference proteome</keyword>
<evidence type="ECO:0000256" key="3">
    <source>
        <dbReference type="ARBA" id="ARBA00012517"/>
    </source>
</evidence>
<dbReference type="InterPro" id="IPR008250">
    <property type="entry name" value="ATPase_P-typ_transduc_dom_A_sf"/>
</dbReference>
<organism evidence="20 21">
    <name type="scientific">Cyberlindnera jadinii (strain ATCC 18201 / CBS 1600 / BCRC 20928 / JCM 3617 / NBRC 0987 / NRRL Y-1542)</name>
    <name type="common">Torula yeast</name>
    <name type="synonym">Candida utilis</name>
    <dbReference type="NCBI Taxonomy" id="983966"/>
    <lineage>
        <taxon>Eukaryota</taxon>
        <taxon>Fungi</taxon>
        <taxon>Dikarya</taxon>
        <taxon>Ascomycota</taxon>
        <taxon>Saccharomycotina</taxon>
        <taxon>Saccharomycetes</taxon>
        <taxon>Phaffomycetales</taxon>
        <taxon>Phaffomycetaceae</taxon>
        <taxon>Cyberlindnera</taxon>
    </lineage>
</organism>
<dbReference type="InterPro" id="IPR036163">
    <property type="entry name" value="HMA_dom_sf"/>
</dbReference>
<evidence type="ECO:0000256" key="2">
    <source>
        <dbReference type="ARBA" id="ARBA00006024"/>
    </source>
</evidence>
<dbReference type="InterPro" id="IPR023298">
    <property type="entry name" value="ATPase_P-typ_TM_dom_sf"/>
</dbReference>
<evidence type="ECO:0000256" key="14">
    <source>
        <dbReference type="ARBA" id="ARBA00023008"/>
    </source>
</evidence>
<evidence type="ECO:0000256" key="4">
    <source>
        <dbReference type="ARBA" id="ARBA00022448"/>
    </source>
</evidence>
<dbReference type="GO" id="GO:0030003">
    <property type="term" value="P:intracellular monoatomic cation homeostasis"/>
    <property type="evidence" value="ECO:0007669"/>
    <property type="project" value="UniProtKB-ARBA"/>
</dbReference>
<dbReference type="GO" id="GO:0016887">
    <property type="term" value="F:ATP hydrolysis activity"/>
    <property type="evidence" value="ECO:0007669"/>
    <property type="project" value="InterPro"/>
</dbReference>
<dbReference type="PROSITE" id="PS00154">
    <property type="entry name" value="ATPASE_E1_E2"/>
    <property type="match status" value="1"/>
</dbReference>
<feature type="domain" description="HMA" evidence="19">
    <location>
        <begin position="1"/>
        <end position="66"/>
    </location>
</feature>
<name>A0A1E4RZJ1_CYBJN</name>
<dbReference type="InterPro" id="IPR059000">
    <property type="entry name" value="ATPase_P-type_domA"/>
</dbReference>
<dbReference type="SUPFAM" id="SSF56784">
    <property type="entry name" value="HAD-like"/>
    <property type="match status" value="1"/>
</dbReference>
<dbReference type="NCBIfam" id="TIGR01525">
    <property type="entry name" value="ATPase-IB_hvy"/>
    <property type="match status" value="1"/>
</dbReference>
<dbReference type="OrthoDB" id="432719at2759"/>
<evidence type="ECO:0000259" key="19">
    <source>
        <dbReference type="PROSITE" id="PS50846"/>
    </source>
</evidence>
<dbReference type="OMA" id="HWMLPAW"/>
<dbReference type="InterPro" id="IPR006121">
    <property type="entry name" value="HMA_dom"/>
</dbReference>
<dbReference type="InterPro" id="IPR023214">
    <property type="entry name" value="HAD_sf"/>
</dbReference>
<evidence type="ECO:0000256" key="1">
    <source>
        <dbReference type="ARBA" id="ARBA00004127"/>
    </source>
</evidence>
<feature type="transmembrane region" description="Helical" evidence="18">
    <location>
        <begin position="485"/>
        <end position="505"/>
    </location>
</feature>
<dbReference type="SUPFAM" id="SSF81653">
    <property type="entry name" value="Calcium ATPase, transduction domain A"/>
    <property type="match status" value="1"/>
</dbReference>
<dbReference type="InterPro" id="IPR017969">
    <property type="entry name" value="Heavy-metal-associated_CS"/>
</dbReference>
<feature type="transmembrane region" description="Helical" evidence="18">
    <location>
        <begin position="281"/>
        <end position="298"/>
    </location>
</feature>
<evidence type="ECO:0000313" key="20">
    <source>
        <dbReference type="EMBL" id="ODV72658.1"/>
    </source>
</evidence>
<dbReference type="NCBIfam" id="TIGR00003">
    <property type="entry name" value="copper ion binding protein"/>
    <property type="match status" value="1"/>
</dbReference>
<keyword evidence="12" id="KW-1278">Translocase</keyword>
<feature type="domain" description="HMA" evidence="19">
    <location>
        <begin position="79"/>
        <end position="144"/>
    </location>
</feature>
<keyword evidence="10 18" id="KW-0067">ATP-binding</keyword>
<dbReference type="Pfam" id="PF00122">
    <property type="entry name" value="E1-E2_ATPase"/>
    <property type="match status" value="1"/>
</dbReference>
<dbReference type="Gene3D" id="2.70.150.10">
    <property type="entry name" value="Calcium-transporting ATPase, cytoplasmic transduction domain A"/>
    <property type="match status" value="1"/>
</dbReference>
<feature type="transmembrane region" description="Helical" evidence="18">
    <location>
        <begin position="214"/>
        <end position="236"/>
    </location>
</feature>
<dbReference type="Proteomes" id="UP000094389">
    <property type="component" value="Unassembled WGS sequence"/>
</dbReference>
<evidence type="ECO:0000256" key="10">
    <source>
        <dbReference type="ARBA" id="ARBA00022840"/>
    </source>
</evidence>
<dbReference type="InterPro" id="IPR006122">
    <property type="entry name" value="HMA_Cu_ion-bd"/>
</dbReference>
<dbReference type="STRING" id="983966.A0A1E4RZJ1"/>
<evidence type="ECO:0000256" key="6">
    <source>
        <dbReference type="ARBA" id="ARBA00022723"/>
    </source>
</evidence>
<dbReference type="CDD" id="cd00371">
    <property type="entry name" value="HMA"/>
    <property type="match status" value="2"/>
</dbReference>
<dbReference type="InterPro" id="IPR001757">
    <property type="entry name" value="P_typ_ATPase"/>
</dbReference>
<dbReference type="InterPro" id="IPR044492">
    <property type="entry name" value="P_typ_ATPase_HD_dom"/>
</dbReference>
<dbReference type="GeneID" id="30987231"/>
<feature type="transmembrane region" description="Helical" evidence="18">
    <location>
        <begin position="248"/>
        <end position="269"/>
    </location>
</feature>
<keyword evidence="7" id="KW-0677">Repeat</keyword>
<dbReference type="NCBIfam" id="TIGR01494">
    <property type="entry name" value="ATPase_P-type"/>
    <property type="match status" value="1"/>
</dbReference>
<dbReference type="SUPFAM" id="SSF55008">
    <property type="entry name" value="HMA, heavy metal-associated domain"/>
    <property type="match status" value="2"/>
</dbReference>
<reference evidence="20 21" key="1">
    <citation type="journal article" date="2016" name="Proc. Natl. Acad. Sci. U.S.A.">
        <title>Comparative genomics of biotechnologically important yeasts.</title>
        <authorList>
            <person name="Riley R."/>
            <person name="Haridas S."/>
            <person name="Wolfe K.H."/>
            <person name="Lopes M.R."/>
            <person name="Hittinger C.T."/>
            <person name="Goeker M."/>
            <person name="Salamov A.A."/>
            <person name="Wisecaver J.H."/>
            <person name="Long T.M."/>
            <person name="Calvey C.H."/>
            <person name="Aerts A.L."/>
            <person name="Barry K.W."/>
            <person name="Choi C."/>
            <person name="Clum A."/>
            <person name="Coughlan A.Y."/>
            <person name="Deshpande S."/>
            <person name="Douglass A.P."/>
            <person name="Hanson S.J."/>
            <person name="Klenk H.-P."/>
            <person name="LaButti K.M."/>
            <person name="Lapidus A."/>
            <person name="Lindquist E.A."/>
            <person name="Lipzen A.M."/>
            <person name="Meier-Kolthoff J.P."/>
            <person name="Ohm R.A."/>
            <person name="Otillar R.P."/>
            <person name="Pangilinan J.L."/>
            <person name="Peng Y."/>
            <person name="Rokas A."/>
            <person name="Rosa C.A."/>
            <person name="Scheuner C."/>
            <person name="Sibirny A.A."/>
            <person name="Slot J.C."/>
            <person name="Stielow J.B."/>
            <person name="Sun H."/>
            <person name="Kurtzman C.P."/>
            <person name="Blackwell M."/>
            <person name="Grigoriev I.V."/>
            <person name="Jeffries T.W."/>
        </authorList>
    </citation>
    <scope>NUCLEOTIDE SEQUENCE [LARGE SCALE GENOMIC DNA]</scope>
    <source>
        <strain evidence="21">ATCC 18201 / CBS 1600 / BCRC 20928 / JCM 3617 / NBRC 0987 / NRRL Y-1542</strain>
    </source>
</reference>
<keyword evidence="8 18" id="KW-0547">Nucleotide-binding</keyword>
<dbReference type="PROSITE" id="PS01047">
    <property type="entry name" value="HMA_1"/>
    <property type="match status" value="2"/>
</dbReference>
<dbReference type="PRINTS" id="PR00943">
    <property type="entry name" value="CUATPASE"/>
</dbReference>
<evidence type="ECO:0000256" key="15">
    <source>
        <dbReference type="ARBA" id="ARBA00023065"/>
    </source>
</evidence>
<dbReference type="Gene3D" id="3.30.70.100">
    <property type="match status" value="2"/>
</dbReference>
<comment type="subcellular location">
    <subcellularLocation>
        <location evidence="1">Endomembrane system</location>
        <topology evidence="1">Multi-pass membrane protein</topology>
    </subcellularLocation>
    <subcellularLocation>
        <location evidence="18">Membrane</location>
    </subcellularLocation>
</comment>
<dbReference type="SUPFAM" id="SSF81665">
    <property type="entry name" value="Calcium ATPase, transmembrane domain M"/>
    <property type="match status" value="1"/>
</dbReference>
<dbReference type="GO" id="GO:0043682">
    <property type="term" value="F:P-type divalent copper transporter activity"/>
    <property type="evidence" value="ECO:0007669"/>
    <property type="project" value="TreeGrafter"/>
</dbReference>
<dbReference type="GO" id="GO:0012505">
    <property type="term" value="C:endomembrane system"/>
    <property type="evidence" value="ECO:0007669"/>
    <property type="project" value="UniProtKB-SubCell"/>
</dbReference>
<evidence type="ECO:0000256" key="13">
    <source>
        <dbReference type="ARBA" id="ARBA00022989"/>
    </source>
</evidence>
<dbReference type="Gene3D" id="3.40.1110.10">
    <property type="entry name" value="Calcium-transporting ATPase, cytoplasmic domain N"/>
    <property type="match status" value="1"/>
</dbReference>
<keyword evidence="11" id="KW-0460">Magnesium</keyword>
<dbReference type="InterPro" id="IPR027256">
    <property type="entry name" value="P-typ_ATPase_IB"/>
</dbReference>